<gene>
    <name evidence="1" type="ORF">Cgig2_000944</name>
</gene>
<reference evidence="1" key="1">
    <citation type="submission" date="2022-04" db="EMBL/GenBank/DDBJ databases">
        <title>Carnegiea gigantea Genome sequencing and assembly v2.</title>
        <authorList>
            <person name="Copetti D."/>
            <person name="Sanderson M.J."/>
            <person name="Burquez A."/>
            <person name="Wojciechowski M.F."/>
        </authorList>
    </citation>
    <scope>NUCLEOTIDE SEQUENCE</scope>
    <source>
        <strain evidence="1">SGP5-SGP5p</strain>
        <tissue evidence="1">Aerial part</tissue>
    </source>
</reference>
<evidence type="ECO:0000313" key="2">
    <source>
        <dbReference type="Proteomes" id="UP001153076"/>
    </source>
</evidence>
<name>A0A9Q1JML4_9CARY</name>
<proteinExistence type="predicted"/>
<comment type="caution">
    <text evidence="1">The sequence shown here is derived from an EMBL/GenBank/DDBJ whole genome shotgun (WGS) entry which is preliminary data.</text>
</comment>
<dbReference type="EMBL" id="JAKOGI010001468">
    <property type="protein sequence ID" value="KAJ8425478.1"/>
    <property type="molecule type" value="Genomic_DNA"/>
</dbReference>
<organism evidence="1 2">
    <name type="scientific">Carnegiea gigantea</name>
    <dbReference type="NCBI Taxonomy" id="171969"/>
    <lineage>
        <taxon>Eukaryota</taxon>
        <taxon>Viridiplantae</taxon>
        <taxon>Streptophyta</taxon>
        <taxon>Embryophyta</taxon>
        <taxon>Tracheophyta</taxon>
        <taxon>Spermatophyta</taxon>
        <taxon>Magnoliopsida</taxon>
        <taxon>eudicotyledons</taxon>
        <taxon>Gunneridae</taxon>
        <taxon>Pentapetalae</taxon>
        <taxon>Caryophyllales</taxon>
        <taxon>Cactineae</taxon>
        <taxon>Cactaceae</taxon>
        <taxon>Cactoideae</taxon>
        <taxon>Echinocereeae</taxon>
        <taxon>Carnegiea</taxon>
    </lineage>
</organism>
<accession>A0A9Q1JML4</accession>
<protein>
    <submittedName>
        <fullName evidence="1">Uncharacterized protein</fullName>
    </submittedName>
</protein>
<dbReference type="AlphaFoldDB" id="A0A9Q1JML4"/>
<sequence>MRAIVIPLSIVRRKLKHLLKQKRGNECDCLTPIENIHNIIVKVFKVTTIIARGVDNKEFIAEYRLIHELSQVMIAKDLKLVIGLIMTLNSKDMRAYEPPYSDALVIQFKITTIMEFLIISGAYLKKLQYKEELEDVGIPIIWFGRQAAHPLGTKKPSV</sequence>
<dbReference type="Proteomes" id="UP001153076">
    <property type="component" value="Unassembled WGS sequence"/>
</dbReference>
<evidence type="ECO:0000313" key="1">
    <source>
        <dbReference type="EMBL" id="KAJ8425478.1"/>
    </source>
</evidence>
<keyword evidence="2" id="KW-1185">Reference proteome</keyword>